<feature type="domain" description="Serpin" evidence="2">
    <location>
        <begin position="1"/>
        <end position="88"/>
    </location>
</feature>
<dbReference type="Gene3D" id="3.30.497.10">
    <property type="entry name" value="Antithrombin, subunit I, domain 2"/>
    <property type="match status" value="1"/>
</dbReference>
<dbReference type="PANTHER" id="PTHR11461:SF340">
    <property type="entry name" value="SERPIN DOMAIN-CONTAINING PROTEIN"/>
    <property type="match status" value="1"/>
</dbReference>
<sequence>MLSLIASGSKGRTLEQLFGCLGSTMSINDLNSQSSQMIVLASSADDPELAFVNGAWVRQGLKLKPSFQETVESVYNATANGVDFLNKYKRFDLFLEL</sequence>
<dbReference type="PANTHER" id="PTHR11461">
    <property type="entry name" value="SERINE PROTEASE INHIBITOR, SERPIN"/>
    <property type="match status" value="1"/>
</dbReference>
<comment type="caution">
    <text evidence="3">The sequence shown here is derived from an EMBL/GenBank/DDBJ whole genome shotgun (WGS) entry which is preliminary data.</text>
</comment>
<dbReference type="Pfam" id="PF00079">
    <property type="entry name" value="Serpin"/>
    <property type="match status" value="1"/>
</dbReference>
<evidence type="ECO:0000313" key="3">
    <source>
        <dbReference type="EMBL" id="OMO89470.1"/>
    </source>
</evidence>
<comment type="similarity">
    <text evidence="1">Belongs to the serpin family.</text>
</comment>
<reference evidence="4" key="1">
    <citation type="submission" date="2013-09" db="EMBL/GenBank/DDBJ databases">
        <title>Corchorus olitorius genome sequencing.</title>
        <authorList>
            <person name="Alam M."/>
            <person name="Haque M.S."/>
            <person name="Islam M.S."/>
            <person name="Emdad E.M."/>
            <person name="Islam M.M."/>
            <person name="Ahmed B."/>
            <person name="Halim A."/>
            <person name="Hossen Q.M.M."/>
            <person name="Hossain M.Z."/>
            <person name="Ahmed R."/>
            <person name="Khan M.M."/>
            <person name="Islam R."/>
            <person name="Rashid M.M."/>
            <person name="Khan S.A."/>
            <person name="Rahman M.S."/>
            <person name="Alam M."/>
            <person name="Yahiya A.S."/>
            <person name="Khan M.S."/>
            <person name="Azam M.S."/>
            <person name="Haque T."/>
            <person name="Lashkar M.Z.H."/>
            <person name="Akhand A.I."/>
            <person name="Morshed G."/>
            <person name="Roy S."/>
            <person name="Uddin K.S."/>
            <person name="Rabeya T."/>
            <person name="Hossain A.S."/>
            <person name="Chowdhury A."/>
            <person name="Snigdha A.R."/>
            <person name="Mortoza M.S."/>
            <person name="Matin S.A."/>
            <person name="Hoque S.M.E."/>
            <person name="Islam M.K."/>
            <person name="Roy D.K."/>
            <person name="Haider R."/>
            <person name="Moosa M.M."/>
            <person name="Elias S.M."/>
            <person name="Hasan A.M."/>
            <person name="Jahan S."/>
            <person name="Shafiuddin M."/>
            <person name="Mahmood N."/>
            <person name="Shommy N.S."/>
        </authorList>
    </citation>
    <scope>NUCLEOTIDE SEQUENCE [LARGE SCALE GENOMIC DNA]</scope>
    <source>
        <strain evidence="4">cv. O-4</strain>
    </source>
</reference>
<dbReference type="OrthoDB" id="1063785at2759"/>
<dbReference type="EMBL" id="AWUE01016760">
    <property type="protein sequence ID" value="OMO89470.1"/>
    <property type="molecule type" value="Genomic_DNA"/>
</dbReference>
<evidence type="ECO:0000256" key="1">
    <source>
        <dbReference type="ARBA" id="ARBA00009500"/>
    </source>
</evidence>
<gene>
    <name evidence="3" type="ORF">COLO4_19744</name>
</gene>
<dbReference type="InterPro" id="IPR000215">
    <property type="entry name" value="Serpin_fam"/>
</dbReference>
<protein>
    <submittedName>
        <fullName evidence="3">Serpin family</fullName>
    </submittedName>
</protein>
<dbReference type="GO" id="GO:0004867">
    <property type="term" value="F:serine-type endopeptidase inhibitor activity"/>
    <property type="evidence" value="ECO:0007669"/>
    <property type="project" value="InterPro"/>
</dbReference>
<dbReference type="InterPro" id="IPR042178">
    <property type="entry name" value="Serpin_sf_1"/>
</dbReference>
<dbReference type="InterPro" id="IPR036186">
    <property type="entry name" value="Serpin_sf"/>
</dbReference>
<evidence type="ECO:0000259" key="2">
    <source>
        <dbReference type="Pfam" id="PF00079"/>
    </source>
</evidence>
<dbReference type="SUPFAM" id="SSF56574">
    <property type="entry name" value="Serpins"/>
    <property type="match status" value="1"/>
</dbReference>
<proteinExistence type="inferred from homology"/>
<dbReference type="STRING" id="93759.A0A1R3J3U3"/>
<evidence type="ECO:0000313" key="4">
    <source>
        <dbReference type="Proteomes" id="UP000187203"/>
    </source>
</evidence>
<dbReference type="GO" id="GO:0005615">
    <property type="term" value="C:extracellular space"/>
    <property type="evidence" value="ECO:0007669"/>
    <property type="project" value="InterPro"/>
</dbReference>
<accession>A0A1R3J3U3</accession>
<organism evidence="3 4">
    <name type="scientific">Corchorus olitorius</name>
    <dbReference type="NCBI Taxonomy" id="93759"/>
    <lineage>
        <taxon>Eukaryota</taxon>
        <taxon>Viridiplantae</taxon>
        <taxon>Streptophyta</taxon>
        <taxon>Embryophyta</taxon>
        <taxon>Tracheophyta</taxon>
        <taxon>Spermatophyta</taxon>
        <taxon>Magnoliopsida</taxon>
        <taxon>eudicotyledons</taxon>
        <taxon>Gunneridae</taxon>
        <taxon>Pentapetalae</taxon>
        <taxon>rosids</taxon>
        <taxon>malvids</taxon>
        <taxon>Malvales</taxon>
        <taxon>Malvaceae</taxon>
        <taxon>Grewioideae</taxon>
        <taxon>Apeibeae</taxon>
        <taxon>Corchorus</taxon>
    </lineage>
</organism>
<keyword evidence="4" id="KW-1185">Reference proteome</keyword>
<name>A0A1R3J3U3_9ROSI</name>
<dbReference type="AlphaFoldDB" id="A0A1R3J3U3"/>
<dbReference type="InterPro" id="IPR023796">
    <property type="entry name" value="Serpin_dom"/>
</dbReference>
<dbReference type="Proteomes" id="UP000187203">
    <property type="component" value="Unassembled WGS sequence"/>
</dbReference>